<protein>
    <submittedName>
        <fullName evidence="1">Uncharacterized protein</fullName>
    </submittedName>
</protein>
<reference evidence="1" key="1">
    <citation type="submission" date="2020-06" db="EMBL/GenBank/DDBJ databases">
        <title>WGS assembly of Ceratodon purpureus strain R40.</title>
        <authorList>
            <person name="Carey S.B."/>
            <person name="Jenkins J."/>
            <person name="Shu S."/>
            <person name="Lovell J.T."/>
            <person name="Sreedasyam A."/>
            <person name="Maumus F."/>
            <person name="Tiley G.P."/>
            <person name="Fernandez-Pozo N."/>
            <person name="Barry K."/>
            <person name="Chen C."/>
            <person name="Wang M."/>
            <person name="Lipzen A."/>
            <person name="Daum C."/>
            <person name="Saski C.A."/>
            <person name="Payton A.C."/>
            <person name="Mcbreen J.C."/>
            <person name="Conrad R.E."/>
            <person name="Kollar L.M."/>
            <person name="Olsson S."/>
            <person name="Huttunen S."/>
            <person name="Landis J.B."/>
            <person name="Wickett N.J."/>
            <person name="Johnson M.G."/>
            <person name="Rensing S.A."/>
            <person name="Grimwood J."/>
            <person name="Schmutz J."/>
            <person name="Mcdaniel S.F."/>
        </authorList>
    </citation>
    <scope>NUCLEOTIDE SEQUENCE</scope>
    <source>
        <strain evidence="1">R40</strain>
    </source>
</reference>
<evidence type="ECO:0000313" key="2">
    <source>
        <dbReference type="Proteomes" id="UP000822688"/>
    </source>
</evidence>
<evidence type="ECO:0000313" key="1">
    <source>
        <dbReference type="EMBL" id="KAG0565019.1"/>
    </source>
</evidence>
<dbReference type="Proteomes" id="UP000822688">
    <property type="component" value="Chromosome 8"/>
</dbReference>
<keyword evidence="2" id="KW-1185">Reference proteome</keyword>
<comment type="caution">
    <text evidence="1">The sequence shown here is derived from an EMBL/GenBank/DDBJ whole genome shotgun (WGS) entry which is preliminary data.</text>
</comment>
<name>A0A8T0H3V0_CERPU</name>
<organism evidence="1 2">
    <name type="scientific">Ceratodon purpureus</name>
    <name type="common">Fire moss</name>
    <name type="synonym">Dicranum purpureum</name>
    <dbReference type="NCBI Taxonomy" id="3225"/>
    <lineage>
        <taxon>Eukaryota</taxon>
        <taxon>Viridiplantae</taxon>
        <taxon>Streptophyta</taxon>
        <taxon>Embryophyta</taxon>
        <taxon>Bryophyta</taxon>
        <taxon>Bryophytina</taxon>
        <taxon>Bryopsida</taxon>
        <taxon>Dicranidae</taxon>
        <taxon>Pseudoditrichales</taxon>
        <taxon>Ditrichaceae</taxon>
        <taxon>Ceratodon</taxon>
    </lineage>
</organism>
<accession>A0A8T0H3V0</accession>
<dbReference type="EMBL" id="CM026429">
    <property type="protein sequence ID" value="KAG0565019.1"/>
    <property type="molecule type" value="Genomic_DNA"/>
</dbReference>
<dbReference type="AlphaFoldDB" id="A0A8T0H3V0"/>
<gene>
    <name evidence="1" type="ORF">KC19_8G156600</name>
</gene>
<proteinExistence type="predicted"/>
<sequence length="108" mass="11836">MGELCREDLRLVLRAPQIPSVLVTFGRQIIFFISLDLVLGARAGGGMDLGLAMGLVALRHQVTRLVCAVTANLLKNVVSQHSLVVHLCFMSSDCSFHLCTKSLKHEFT</sequence>